<keyword evidence="3" id="KW-0812">Transmembrane</keyword>
<protein>
    <submittedName>
        <fullName evidence="5">LCP family protein</fullName>
    </submittedName>
</protein>
<proteinExistence type="inferred from homology"/>
<dbReference type="Proteomes" id="UP001500390">
    <property type="component" value="Unassembled WGS sequence"/>
</dbReference>
<dbReference type="Gene3D" id="3.40.630.190">
    <property type="entry name" value="LCP protein"/>
    <property type="match status" value="1"/>
</dbReference>
<keyword evidence="3" id="KW-1133">Transmembrane helix</keyword>
<dbReference type="RefSeq" id="WP_246196948.1">
    <property type="nucleotide sequence ID" value="NZ_BAABFX010000042.1"/>
</dbReference>
<dbReference type="PANTHER" id="PTHR33392">
    <property type="entry name" value="POLYISOPRENYL-TEICHOIC ACID--PEPTIDOGLYCAN TEICHOIC ACID TRANSFERASE TAGU"/>
    <property type="match status" value="1"/>
</dbReference>
<feature type="region of interest" description="Disordered" evidence="2">
    <location>
        <begin position="1"/>
        <end position="27"/>
    </location>
</feature>
<evidence type="ECO:0000313" key="6">
    <source>
        <dbReference type="Proteomes" id="UP001500390"/>
    </source>
</evidence>
<name>A0ABP8K6E9_9MICO</name>
<dbReference type="Pfam" id="PF03816">
    <property type="entry name" value="LytR_cpsA_psr"/>
    <property type="match status" value="1"/>
</dbReference>
<dbReference type="InterPro" id="IPR050922">
    <property type="entry name" value="LytR/CpsA/Psr_CW_biosynth"/>
</dbReference>
<dbReference type="InterPro" id="IPR004474">
    <property type="entry name" value="LytR_CpsA_psr"/>
</dbReference>
<keyword evidence="6" id="KW-1185">Reference proteome</keyword>
<reference evidence="6" key="1">
    <citation type="journal article" date="2019" name="Int. J. Syst. Evol. Microbiol.">
        <title>The Global Catalogue of Microorganisms (GCM) 10K type strain sequencing project: providing services to taxonomists for standard genome sequencing and annotation.</title>
        <authorList>
            <consortium name="The Broad Institute Genomics Platform"/>
            <consortium name="The Broad Institute Genome Sequencing Center for Infectious Disease"/>
            <person name="Wu L."/>
            <person name="Ma J."/>
        </authorList>
    </citation>
    <scope>NUCLEOTIDE SEQUENCE [LARGE SCALE GENOMIC DNA]</scope>
    <source>
        <strain evidence="6">JCM 17738</strain>
    </source>
</reference>
<evidence type="ECO:0000256" key="1">
    <source>
        <dbReference type="ARBA" id="ARBA00006068"/>
    </source>
</evidence>
<gene>
    <name evidence="5" type="ORF">GCM10023153_29740</name>
</gene>
<dbReference type="PANTHER" id="PTHR33392:SF6">
    <property type="entry name" value="POLYISOPRENYL-TEICHOIC ACID--PEPTIDOGLYCAN TEICHOIC ACID TRANSFERASE TAGU"/>
    <property type="match status" value="1"/>
</dbReference>
<evidence type="ECO:0000259" key="4">
    <source>
        <dbReference type="Pfam" id="PF03816"/>
    </source>
</evidence>
<sequence length="343" mass="36992">MSDNGVGSLIEGLPDTQETRREQKRRDRRGSRRALIVMLSIFGLIVGTGVAYVGYLAFTVGNNIDQGIDLGERQPVTAPDGEPVAETGTGTNFLVIGSDTRPGDAGRSDVIVLVHVPEDNSAVQMIHFPRDLYVDIPGRGKNKINAAYAFGREPLLVQTMEQLLGVRIHHVARTDFEGFKNMTDAVGGVRVYAEEGGADGIVKGWNDLNGEQALAFVRERYTLSEGDISRGRRQLAFIKALMLEATKPENIANPITVAKFANAATENLVVDKGLTTRAMTDYAIALRNVRGGDVIFATAPFSGYGTSPQGASIDIVDEAGMAELGEALRTDSMDTYLDVFVTP</sequence>
<dbReference type="EMBL" id="BAABFX010000042">
    <property type="protein sequence ID" value="GAA4401415.1"/>
    <property type="molecule type" value="Genomic_DNA"/>
</dbReference>
<evidence type="ECO:0000313" key="5">
    <source>
        <dbReference type="EMBL" id="GAA4401415.1"/>
    </source>
</evidence>
<organism evidence="5 6">
    <name type="scientific">Ornithinibacter aureus</name>
    <dbReference type="NCBI Taxonomy" id="622664"/>
    <lineage>
        <taxon>Bacteria</taxon>
        <taxon>Bacillati</taxon>
        <taxon>Actinomycetota</taxon>
        <taxon>Actinomycetes</taxon>
        <taxon>Micrococcales</taxon>
        <taxon>Intrasporangiaceae</taxon>
        <taxon>Ornithinibacter</taxon>
    </lineage>
</organism>
<dbReference type="NCBIfam" id="TIGR00350">
    <property type="entry name" value="lytR_cpsA_psr"/>
    <property type="match status" value="1"/>
</dbReference>
<accession>A0ABP8K6E9</accession>
<evidence type="ECO:0000256" key="3">
    <source>
        <dbReference type="SAM" id="Phobius"/>
    </source>
</evidence>
<comment type="similarity">
    <text evidence="1">Belongs to the LytR/CpsA/Psr (LCP) family.</text>
</comment>
<evidence type="ECO:0000256" key="2">
    <source>
        <dbReference type="SAM" id="MobiDB-lite"/>
    </source>
</evidence>
<feature type="domain" description="Cell envelope-related transcriptional attenuator" evidence="4">
    <location>
        <begin position="107"/>
        <end position="245"/>
    </location>
</feature>
<keyword evidence="3" id="KW-0472">Membrane</keyword>
<comment type="caution">
    <text evidence="5">The sequence shown here is derived from an EMBL/GenBank/DDBJ whole genome shotgun (WGS) entry which is preliminary data.</text>
</comment>
<feature type="transmembrane region" description="Helical" evidence="3">
    <location>
        <begin position="34"/>
        <end position="58"/>
    </location>
</feature>